<proteinExistence type="predicted"/>
<keyword evidence="3" id="KW-1185">Reference proteome</keyword>
<evidence type="ECO:0000256" key="1">
    <source>
        <dbReference type="SAM" id="MobiDB-lite"/>
    </source>
</evidence>
<comment type="caution">
    <text evidence="2">The sequence shown here is derived from an EMBL/GenBank/DDBJ whole genome shotgun (WGS) entry which is preliminary data.</text>
</comment>
<feature type="region of interest" description="Disordered" evidence="1">
    <location>
        <begin position="97"/>
        <end position="132"/>
    </location>
</feature>
<evidence type="ECO:0000313" key="2">
    <source>
        <dbReference type="EMBL" id="KAF9939509.1"/>
    </source>
</evidence>
<gene>
    <name evidence="2" type="ORF">BGZ65_010351</name>
</gene>
<protein>
    <submittedName>
        <fullName evidence="2">Uncharacterized protein</fullName>
    </submittedName>
</protein>
<reference evidence="2" key="1">
    <citation type="journal article" date="2020" name="Fungal Divers.">
        <title>Resolving the Mortierellaceae phylogeny through synthesis of multi-gene phylogenetics and phylogenomics.</title>
        <authorList>
            <person name="Vandepol N."/>
            <person name="Liber J."/>
            <person name="Desiro A."/>
            <person name="Na H."/>
            <person name="Kennedy M."/>
            <person name="Barry K."/>
            <person name="Grigoriev I.V."/>
            <person name="Miller A.N."/>
            <person name="O'Donnell K."/>
            <person name="Stajich J.E."/>
            <person name="Bonito G."/>
        </authorList>
    </citation>
    <scope>NUCLEOTIDE SEQUENCE</scope>
    <source>
        <strain evidence="2">MES-2147</strain>
    </source>
</reference>
<dbReference type="EMBL" id="JAAAHW010009526">
    <property type="protein sequence ID" value="KAF9939509.1"/>
    <property type="molecule type" value="Genomic_DNA"/>
</dbReference>
<feature type="compositionally biased region" description="Basic and acidic residues" evidence="1">
    <location>
        <begin position="113"/>
        <end position="125"/>
    </location>
</feature>
<evidence type="ECO:0000313" key="3">
    <source>
        <dbReference type="Proteomes" id="UP000749646"/>
    </source>
</evidence>
<dbReference type="Proteomes" id="UP000749646">
    <property type="component" value="Unassembled WGS sequence"/>
</dbReference>
<name>A0A9P6IQK1_9FUNG</name>
<sequence length="172" mass="19775">MPSLLNLKLDGGLCLMTRLKDLQKLRIVSHSKHRLVAEDVSRHWIGCSRSRVSVATKSVDSAQPVPPAPPSVLDMKQERLAIAKVLELDEGWHRSKLPESRNRRRKQWRIQPHIRDSRNKQEQGHMKTQKSGMVLPQENPLESEDQFWPYLCSFVLGVDPEFLFVFSSGVDK</sequence>
<organism evidence="2 3">
    <name type="scientific">Modicella reniformis</name>
    <dbReference type="NCBI Taxonomy" id="1440133"/>
    <lineage>
        <taxon>Eukaryota</taxon>
        <taxon>Fungi</taxon>
        <taxon>Fungi incertae sedis</taxon>
        <taxon>Mucoromycota</taxon>
        <taxon>Mortierellomycotina</taxon>
        <taxon>Mortierellomycetes</taxon>
        <taxon>Mortierellales</taxon>
        <taxon>Mortierellaceae</taxon>
        <taxon>Modicella</taxon>
    </lineage>
</organism>
<dbReference type="AlphaFoldDB" id="A0A9P6IQK1"/>
<accession>A0A9P6IQK1</accession>